<keyword evidence="1" id="KW-0863">Zinc-finger</keyword>
<dbReference type="RefSeq" id="XP_035674890.1">
    <property type="nucleotide sequence ID" value="XM_035818997.1"/>
</dbReference>
<dbReference type="SMART" id="SM00343">
    <property type="entry name" value="ZnF_C2HC"/>
    <property type="match status" value="1"/>
</dbReference>
<dbReference type="InterPro" id="IPR035979">
    <property type="entry name" value="RBD_domain_sf"/>
</dbReference>
<dbReference type="PANTHER" id="PTHR48038:SF1">
    <property type="entry name" value="RIBONUCLEOPROTEIN RB97D"/>
    <property type="match status" value="1"/>
</dbReference>
<dbReference type="Pfam" id="PF00098">
    <property type="entry name" value="zf-CCHC"/>
    <property type="match status" value="1"/>
</dbReference>
<feature type="compositionally biased region" description="Basic and acidic residues" evidence="3">
    <location>
        <begin position="246"/>
        <end position="259"/>
    </location>
</feature>
<keyword evidence="1" id="KW-0862">Zinc</keyword>
<evidence type="ECO:0000259" key="4">
    <source>
        <dbReference type="PROSITE" id="PS50102"/>
    </source>
</evidence>
<dbReference type="AlphaFoldDB" id="A0A9J7L3P7"/>
<dbReference type="GO" id="GO:0008270">
    <property type="term" value="F:zinc ion binding"/>
    <property type="evidence" value="ECO:0007669"/>
    <property type="project" value="UniProtKB-KW"/>
</dbReference>
<dbReference type="SMART" id="SM00360">
    <property type="entry name" value="RRM"/>
    <property type="match status" value="1"/>
</dbReference>
<evidence type="ECO:0000256" key="1">
    <source>
        <dbReference type="PROSITE-ProRule" id="PRU00047"/>
    </source>
</evidence>
<feature type="domain" description="CCHC-type" evidence="5">
    <location>
        <begin position="141"/>
        <end position="156"/>
    </location>
</feature>
<dbReference type="SUPFAM" id="SSF57756">
    <property type="entry name" value="Retrovirus zinc finger-like domains"/>
    <property type="match status" value="1"/>
</dbReference>
<dbReference type="OMA" id="RIRIRYS"/>
<keyword evidence="2" id="KW-0694">RNA-binding</keyword>
<dbReference type="GeneID" id="118414769"/>
<dbReference type="Gene3D" id="4.10.60.10">
    <property type="entry name" value="Zinc finger, CCHC-type"/>
    <property type="match status" value="1"/>
</dbReference>
<dbReference type="InterPro" id="IPR000504">
    <property type="entry name" value="RRM_dom"/>
</dbReference>
<dbReference type="FunFam" id="3.30.70.330:FF:001296">
    <property type="entry name" value="Alternative splicing factor"/>
    <property type="match status" value="1"/>
</dbReference>
<evidence type="ECO:0000256" key="3">
    <source>
        <dbReference type="SAM" id="MobiDB-lite"/>
    </source>
</evidence>
<evidence type="ECO:0000313" key="6">
    <source>
        <dbReference type="Proteomes" id="UP000001554"/>
    </source>
</evidence>
<feature type="domain" description="RRM" evidence="4">
    <location>
        <begin position="52"/>
        <end position="126"/>
    </location>
</feature>
<proteinExistence type="predicted"/>
<feature type="compositionally biased region" description="Basic residues" evidence="3">
    <location>
        <begin position="260"/>
        <end position="278"/>
    </location>
</feature>
<accession>A0A9J7L3P7</accession>
<name>A0A9J7L3P7_BRAFL</name>
<dbReference type="OrthoDB" id="1099063at2759"/>
<dbReference type="Pfam" id="PF00076">
    <property type="entry name" value="RRM_1"/>
    <property type="match status" value="1"/>
</dbReference>
<dbReference type="InterPro" id="IPR036875">
    <property type="entry name" value="Znf_CCHC_sf"/>
</dbReference>
<evidence type="ECO:0000256" key="2">
    <source>
        <dbReference type="PROSITE-ProRule" id="PRU00176"/>
    </source>
</evidence>
<dbReference type="PROSITE" id="PS50102">
    <property type="entry name" value="RRM"/>
    <property type="match status" value="1"/>
</dbReference>
<dbReference type="InterPro" id="IPR001878">
    <property type="entry name" value="Znf_CCHC"/>
</dbReference>
<organism evidence="6 7">
    <name type="scientific">Branchiostoma floridae</name>
    <name type="common">Florida lancelet</name>
    <name type="synonym">Amphioxus</name>
    <dbReference type="NCBI Taxonomy" id="7739"/>
    <lineage>
        <taxon>Eukaryota</taxon>
        <taxon>Metazoa</taxon>
        <taxon>Chordata</taxon>
        <taxon>Cephalochordata</taxon>
        <taxon>Leptocardii</taxon>
        <taxon>Amphioxiformes</taxon>
        <taxon>Branchiostomatidae</taxon>
        <taxon>Branchiostoma</taxon>
    </lineage>
</organism>
<feature type="region of interest" description="Disordered" evidence="3">
    <location>
        <begin position="165"/>
        <end position="278"/>
    </location>
</feature>
<feature type="compositionally biased region" description="Basic residues" evidence="3">
    <location>
        <begin position="182"/>
        <end position="216"/>
    </location>
</feature>
<dbReference type="KEGG" id="bfo:118414769"/>
<dbReference type="Proteomes" id="UP000001554">
    <property type="component" value="Chromosome 4"/>
</dbReference>
<evidence type="ECO:0000313" key="7">
    <source>
        <dbReference type="RefSeq" id="XP_035674890.1"/>
    </source>
</evidence>
<keyword evidence="6" id="KW-1185">Reference proteome</keyword>
<sequence>MNEILVKIILQRNSIELFIQSLVKAQMLTSAQAYRRSESSHSHSANMSSGPAQLFVGRLSKDCRVRDLEDIFEAYGRLLRCDIKYGISMAYAFIDYEDRRDAEDAIKYENGREIRGSSIVVEWARGPSRRHGSGGRFEEECFRCHRPGHWARDCPDSRDFRYGGNRRSYSYSRSRSPSPYYHSRRSHRSRSRSPSRRSKSPSRRRSWTHSRSRSRSRSYSPYYRRRRSDSYMRSRSRSRSRSYSRSRREYRSKSPDRSRSRSRSRSASRSVSRSRSRS</sequence>
<feature type="compositionally biased region" description="Low complexity" evidence="3">
    <location>
        <begin position="166"/>
        <end position="181"/>
    </location>
</feature>
<protein>
    <submittedName>
        <fullName evidence="7">Serine/arginine-rich splicing factor RSZ21A-like isoform X1</fullName>
    </submittedName>
</protein>
<gene>
    <name evidence="7" type="primary">LOC118414769</name>
</gene>
<dbReference type="SUPFAM" id="SSF54928">
    <property type="entry name" value="RNA-binding domain, RBD"/>
    <property type="match status" value="1"/>
</dbReference>
<feature type="compositionally biased region" description="Basic residues" evidence="3">
    <location>
        <begin position="234"/>
        <end position="245"/>
    </location>
</feature>
<evidence type="ECO:0000259" key="5">
    <source>
        <dbReference type="PROSITE" id="PS50158"/>
    </source>
</evidence>
<dbReference type="PROSITE" id="PS50158">
    <property type="entry name" value="ZF_CCHC"/>
    <property type="match status" value="1"/>
</dbReference>
<dbReference type="PANTHER" id="PTHR48038">
    <property type="entry name" value="RIBONUCLEOPROTEIN RB97D"/>
    <property type="match status" value="1"/>
</dbReference>
<dbReference type="InterPro" id="IPR012677">
    <property type="entry name" value="Nucleotide-bd_a/b_plait_sf"/>
</dbReference>
<dbReference type="GO" id="GO:0003723">
    <property type="term" value="F:RNA binding"/>
    <property type="evidence" value="ECO:0007669"/>
    <property type="project" value="UniProtKB-UniRule"/>
</dbReference>
<keyword evidence="1" id="KW-0479">Metal-binding</keyword>
<reference evidence="7" key="2">
    <citation type="submission" date="2025-08" db="UniProtKB">
        <authorList>
            <consortium name="RefSeq"/>
        </authorList>
    </citation>
    <scope>IDENTIFICATION</scope>
    <source>
        <strain evidence="7">S238N-H82</strain>
        <tissue evidence="7">Testes</tissue>
    </source>
</reference>
<dbReference type="Gene3D" id="3.30.70.330">
    <property type="match status" value="1"/>
</dbReference>
<reference evidence="6" key="1">
    <citation type="journal article" date="2020" name="Nat. Ecol. Evol.">
        <title>Deeply conserved synteny resolves early events in vertebrate evolution.</title>
        <authorList>
            <person name="Simakov O."/>
            <person name="Marletaz F."/>
            <person name="Yue J.X."/>
            <person name="O'Connell B."/>
            <person name="Jenkins J."/>
            <person name="Brandt A."/>
            <person name="Calef R."/>
            <person name="Tung C.H."/>
            <person name="Huang T.K."/>
            <person name="Schmutz J."/>
            <person name="Satoh N."/>
            <person name="Yu J.K."/>
            <person name="Putnam N.H."/>
            <person name="Green R.E."/>
            <person name="Rokhsar D.S."/>
        </authorList>
    </citation>
    <scope>NUCLEOTIDE SEQUENCE [LARGE SCALE GENOMIC DNA]</scope>
    <source>
        <strain evidence="6">S238N-H82</strain>
    </source>
</reference>